<dbReference type="Proteomes" id="UP001055879">
    <property type="component" value="Linkage Group LG06"/>
</dbReference>
<organism evidence="1 2">
    <name type="scientific">Arctium lappa</name>
    <name type="common">Greater burdock</name>
    <name type="synonym">Lappa major</name>
    <dbReference type="NCBI Taxonomy" id="4217"/>
    <lineage>
        <taxon>Eukaryota</taxon>
        <taxon>Viridiplantae</taxon>
        <taxon>Streptophyta</taxon>
        <taxon>Embryophyta</taxon>
        <taxon>Tracheophyta</taxon>
        <taxon>Spermatophyta</taxon>
        <taxon>Magnoliopsida</taxon>
        <taxon>eudicotyledons</taxon>
        <taxon>Gunneridae</taxon>
        <taxon>Pentapetalae</taxon>
        <taxon>asterids</taxon>
        <taxon>campanulids</taxon>
        <taxon>Asterales</taxon>
        <taxon>Asteraceae</taxon>
        <taxon>Carduoideae</taxon>
        <taxon>Cardueae</taxon>
        <taxon>Arctiinae</taxon>
        <taxon>Arctium</taxon>
    </lineage>
</organism>
<sequence length="317" mass="35502">MTRPDDPVNKRVRRRTRSRISPIKNPVYCLQGEPSKPASFSQAAGRPEMETETARRRVEMITAHLSAADNISATAVGTHVFPLNCSGGLTSIKRRGDNRMHFARQDSRSQGGFMRQASTEQDFSGQSSLPFMSTRSHKDGSSELVTPLFSQPANTTSDVPKVRNLQYTVDDYGLPSHQPPKFARTTIERDVPTKFSPKYSTHTTKHLGLEEKQSPRMDVAESKGKYILLIELPGISKDDIRVEVHNTILTVQTTKARTTASSFSDRANSAYYKREILEGPFEIVWPLPFDVNPDSVSAEFLDGLLRVTIPKLRVPVW</sequence>
<proteinExistence type="predicted"/>
<evidence type="ECO:0000313" key="2">
    <source>
        <dbReference type="Proteomes" id="UP001055879"/>
    </source>
</evidence>
<name>A0ACB9BCL8_ARCLA</name>
<dbReference type="EMBL" id="CM042052">
    <property type="protein sequence ID" value="KAI3719787.1"/>
    <property type="molecule type" value="Genomic_DNA"/>
</dbReference>
<gene>
    <name evidence="1" type="ORF">L6452_20692</name>
</gene>
<protein>
    <submittedName>
        <fullName evidence="1">Uncharacterized protein</fullName>
    </submittedName>
</protein>
<evidence type="ECO:0000313" key="1">
    <source>
        <dbReference type="EMBL" id="KAI3719787.1"/>
    </source>
</evidence>
<reference evidence="2" key="1">
    <citation type="journal article" date="2022" name="Mol. Ecol. Resour.">
        <title>The genomes of chicory, endive, great burdock and yacon provide insights into Asteraceae palaeo-polyploidization history and plant inulin production.</title>
        <authorList>
            <person name="Fan W."/>
            <person name="Wang S."/>
            <person name="Wang H."/>
            <person name="Wang A."/>
            <person name="Jiang F."/>
            <person name="Liu H."/>
            <person name="Zhao H."/>
            <person name="Xu D."/>
            <person name="Zhang Y."/>
        </authorList>
    </citation>
    <scope>NUCLEOTIDE SEQUENCE [LARGE SCALE GENOMIC DNA]</scope>
    <source>
        <strain evidence="2">cv. Niubang</strain>
    </source>
</reference>
<accession>A0ACB9BCL8</accession>
<comment type="caution">
    <text evidence="1">The sequence shown here is derived from an EMBL/GenBank/DDBJ whole genome shotgun (WGS) entry which is preliminary data.</text>
</comment>
<reference evidence="1 2" key="2">
    <citation type="journal article" date="2022" name="Mol. Ecol. Resour.">
        <title>The genomes of chicory, endive, great burdock and yacon provide insights into Asteraceae paleo-polyploidization history and plant inulin production.</title>
        <authorList>
            <person name="Fan W."/>
            <person name="Wang S."/>
            <person name="Wang H."/>
            <person name="Wang A."/>
            <person name="Jiang F."/>
            <person name="Liu H."/>
            <person name="Zhao H."/>
            <person name="Xu D."/>
            <person name="Zhang Y."/>
        </authorList>
    </citation>
    <scope>NUCLEOTIDE SEQUENCE [LARGE SCALE GENOMIC DNA]</scope>
    <source>
        <strain evidence="2">cv. Niubang</strain>
    </source>
</reference>
<keyword evidence="2" id="KW-1185">Reference proteome</keyword>